<dbReference type="InterPro" id="IPR003767">
    <property type="entry name" value="Malate/L-lactate_DH-like"/>
</dbReference>
<dbReference type="AlphaFoldDB" id="C9L5C6"/>
<evidence type="ECO:0000313" key="3">
    <source>
        <dbReference type="EMBL" id="EEX22358.1"/>
    </source>
</evidence>
<accession>C9L5C6</accession>
<keyword evidence="4" id="KW-1185">Reference proteome</keyword>
<dbReference type="SUPFAM" id="SSF89733">
    <property type="entry name" value="L-sulfolactate dehydrogenase-like"/>
    <property type="match status" value="1"/>
</dbReference>
<evidence type="ECO:0000256" key="2">
    <source>
        <dbReference type="ARBA" id="ARBA00023002"/>
    </source>
</evidence>
<dbReference type="Gene3D" id="3.30.1370.60">
    <property type="entry name" value="Hypothetical oxidoreductase yiak, domain 2"/>
    <property type="match status" value="1"/>
</dbReference>
<dbReference type="Proteomes" id="UP000003755">
    <property type="component" value="Unassembled WGS sequence"/>
</dbReference>
<dbReference type="InterPro" id="IPR043143">
    <property type="entry name" value="Mal/L-sulf/L-lact_DH-like_NADP"/>
</dbReference>
<sequence length="391" mass="43124">MPINKTGNTRRRDETMGYVKWSHETLNHFCGDVFKAFGFTEEESNQIKDVLLTADLYGIESHGMQRMVRYHKGIEKGTIHPQAKPEIVFETPISAVIDGHNGMGQLISVYAMKKAIEKAKKTGVGIVTVRESNHFGIAGYYAKMACDEGLLGMACTNSEAIMVPTFGKKAMLGSNPIAVAMPADPYPFFFDCSTTVVTRGKLEMYNKMEKPLPDGWALDKDGHASTDAPDVLSNIVAKKGGGIMPLGGNEEVTGSHKGYGYGMLCELFSSILSMGVTSDHCCTFPDKTGICHGFMAIDPAAFGDPQAIRRHFSEYLEALRESPKAEGKDRIYTHGEKEVLAEKDRREHGLPVNDNTMVELANLCGYLGLDFNKYFDGYELPKESKFFTGNY</sequence>
<dbReference type="GO" id="GO:0016491">
    <property type="term" value="F:oxidoreductase activity"/>
    <property type="evidence" value="ECO:0007669"/>
    <property type="project" value="UniProtKB-KW"/>
</dbReference>
<comment type="similarity">
    <text evidence="1">Belongs to the LDH2/MDH2 oxidoreductase family.</text>
</comment>
<evidence type="ECO:0000256" key="1">
    <source>
        <dbReference type="ARBA" id="ARBA00006056"/>
    </source>
</evidence>
<name>C9L5C6_BLAHA</name>
<dbReference type="InterPro" id="IPR036111">
    <property type="entry name" value="Mal/L-sulfo/L-lacto_DH-like_sf"/>
</dbReference>
<comment type="caution">
    <text evidence="3">The sequence shown here is derived from an EMBL/GenBank/DDBJ whole genome shotgun (WGS) entry which is preliminary data.</text>
</comment>
<protein>
    <submittedName>
        <fullName evidence="3">Malate/L-lactate dehydrogenase</fullName>
    </submittedName>
</protein>
<organism evidence="3 4">
    <name type="scientific">Blautia hansenii DSM 20583</name>
    <dbReference type="NCBI Taxonomy" id="537007"/>
    <lineage>
        <taxon>Bacteria</taxon>
        <taxon>Bacillati</taxon>
        <taxon>Bacillota</taxon>
        <taxon>Clostridia</taxon>
        <taxon>Lachnospirales</taxon>
        <taxon>Lachnospiraceae</taxon>
        <taxon>Blautia</taxon>
    </lineage>
</organism>
<dbReference type="HOGENOM" id="CLU_040452_2_0_9"/>
<gene>
    <name evidence="3" type="ORF">BLAHAN_04576</name>
</gene>
<dbReference type="eggNOG" id="COG2055">
    <property type="taxonomic scope" value="Bacteria"/>
</dbReference>
<dbReference type="EMBL" id="ABYU02000011">
    <property type="protein sequence ID" value="EEX22358.1"/>
    <property type="molecule type" value="Genomic_DNA"/>
</dbReference>
<dbReference type="Pfam" id="PF02615">
    <property type="entry name" value="Ldh_2"/>
    <property type="match status" value="1"/>
</dbReference>
<reference evidence="3" key="1">
    <citation type="submission" date="2009-09" db="EMBL/GenBank/DDBJ databases">
        <authorList>
            <person name="Weinstock G."/>
            <person name="Sodergren E."/>
            <person name="Clifton S."/>
            <person name="Fulton L."/>
            <person name="Fulton B."/>
            <person name="Courtney L."/>
            <person name="Fronick C."/>
            <person name="Harrison M."/>
            <person name="Strong C."/>
            <person name="Farmer C."/>
            <person name="Delahaunty K."/>
            <person name="Markovic C."/>
            <person name="Hall O."/>
            <person name="Minx P."/>
            <person name="Tomlinson C."/>
            <person name="Mitreva M."/>
            <person name="Nelson J."/>
            <person name="Hou S."/>
            <person name="Wollam A."/>
            <person name="Pepin K.H."/>
            <person name="Johnson M."/>
            <person name="Bhonagiri V."/>
            <person name="Nash W.E."/>
            <person name="Warren W."/>
            <person name="Chinwalla A."/>
            <person name="Mardis E.R."/>
            <person name="Wilson R.K."/>
        </authorList>
    </citation>
    <scope>NUCLEOTIDE SEQUENCE [LARGE SCALE GENOMIC DNA]</scope>
    <source>
        <strain evidence="3">DSM 20583</strain>
    </source>
</reference>
<dbReference type="STRING" id="537007.BLAHAN_04576"/>
<dbReference type="Gene3D" id="1.10.1530.10">
    <property type="match status" value="1"/>
</dbReference>
<keyword evidence="2" id="KW-0560">Oxidoreductase</keyword>
<dbReference type="PANTHER" id="PTHR11091">
    <property type="entry name" value="OXIDOREDUCTASE-RELATED"/>
    <property type="match status" value="1"/>
</dbReference>
<dbReference type="PANTHER" id="PTHR11091:SF0">
    <property type="entry name" value="MALATE DEHYDROGENASE"/>
    <property type="match status" value="1"/>
</dbReference>
<evidence type="ECO:0000313" key="4">
    <source>
        <dbReference type="Proteomes" id="UP000003755"/>
    </source>
</evidence>
<dbReference type="InterPro" id="IPR043144">
    <property type="entry name" value="Mal/L-sulf/L-lact_DH-like_ah"/>
</dbReference>
<proteinExistence type="inferred from homology"/>